<dbReference type="PATRIC" id="fig|270351.10.peg.4472"/>
<sequence length="174" mass="18718">MAPSKTHDLLTRDDWNGAPLREVVRNKIGAYRTAGERFVVGGSDVELPQRHVLAQGMALHELATNAAKYGAPSTPAGQVQVGWKVVLGESGMRHLRLEWVEAGGPPVVVSKHRGFGTRLISMCIGRELGGVAHIDFAPEGLRCTIEVPMDDTAGIMLSPHLVQCRAIPDPRAAD</sequence>
<dbReference type="GO" id="GO:0005524">
    <property type="term" value="F:ATP binding"/>
    <property type="evidence" value="ECO:0007669"/>
    <property type="project" value="UniProtKB-KW"/>
</dbReference>
<dbReference type="AlphaFoldDB" id="A0A0C6FQN1"/>
<name>A0A0C6FQN1_9HYPH</name>
<evidence type="ECO:0000256" key="7">
    <source>
        <dbReference type="ARBA" id="ARBA00022840"/>
    </source>
</evidence>
<dbReference type="EMBL" id="AP014704">
    <property type="protein sequence ID" value="BAQ47604.1"/>
    <property type="molecule type" value="Genomic_DNA"/>
</dbReference>
<dbReference type="Pfam" id="PF07536">
    <property type="entry name" value="HWE_HK"/>
    <property type="match status" value="1"/>
</dbReference>
<evidence type="ECO:0000256" key="3">
    <source>
        <dbReference type="ARBA" id="ARBA00022553"/>
    </source>
</evidence>
<dbReference type="Proteomes" id="UP000061432">
    <property type="component" value="Chromosome"/>
</dbReference>
<keyword evidence="4" id="KW-0808">Transferase</keyword>
<gene>
    <name evidence="9" type="ORF">Maq22A_c23210</name>
</gene>
<protein>
    <recommendedName>
        <fullName evidence="2">histidine kinase</fullName>
        <ecNumber evidence="2">2.7.13.3</ecNumber>
    </recommendedName>
</protein>
<dbReference type="PANTHER" id="PTHR41523:SF7">
    <property type="entry name" value="HISTIDINE KINASE"/>
    <property type="match status" value="1"/>
</dbReference>
<proteinExistence type="predicted"/>
<evidence type="ECO:0000313" key="9">
    <source>
        <dbReference type="EMBL" id="BAQ47604.1"/>
    </source>
</evidence>
<evidence type="ECO:0000256" key="4">
    <source>
        <dbReference type="ARBA" id="ARBA00022679"/>
    </source>
</evidence>
<dbReference type="InterPro" id="IPR011102">
    <property type="entry name" value="Sig_transdc_His_kinase_HWE"/>
</dbReference>
<keyword evidence="7" id="KW-0067">ATP-binding</keyword>
<evidence type="ECO:0000259" key="8">
    <source>
        <dbReference type="Pfam" id="PF07536"/>
    </source>
</evidence>
<dbReference type="Gene3D" id="3.30.565.10">
    <property type="entry name" value="Histidine kinase-like ATPase, C-terminal domain"/>
    <property type="match status" value="1"/>
</dbReference>
<dbReference type="OrthoDB" id="341208at2"/>
<feature type="domain" description="Signal transduction histidine kinase HWE region" evidence="8">
    <location>
        <begin position="2"/>
        <end position="43"/>
    </location>
</feature>
<reference evidence="9 10" key="1">
    <citation type="journal article" date="2015" name="Genome Announc.">
        <title>Complete Genome Sequence of Methylobacterium aquaticum Strain 22A, Isolated from Racomitrium japonicum Moss.</title>
        <authorList>
            <person name="Tani A."/>
            <person name="Ogura Y."/>
            <person name="Hayashi T."/>
            <person name="Kimbara K."/>
        </authorList>
    </citation>
    <scope>NUCLEOTIDE SEQUENCE [LARGE SCALE GENOMIC DNA]</scope>
    <source>
        <strain evidence="9 10">MA-22A</strain>
    </source>
</reference>
<accession>A0A0C6FQN1</accession>
<evidence type="ECO:0000256" key="6">
    <source>
        <dbReference type="ARBA" id="ARBA00022777"/>
    </source>
</evidence>
<organism evidence="9 10">
    <name type="scientific">Methylobacterium aquaticum</name>
    <dbReference type="NCBI Taxonomy" id="270351"/>
    <lineage>
        <taxon>Bacteria</taxon>
        <taxon>Pseudomonadati</taxon>
        <taxon>Pseudomonadota</taxon>
        <taxon>Alphaproteobacteria</taxon>
        <taxon>Hyphomicrobiales</taxon>
        <taxon>Methylobacteriaceae</taxon>
        <taxon>Methylobacterium</taxon>
    </lineage>
</organism>
<reference evidence="10" key="2">
    <citation type="submission" date="2015-01" db="EMBL/GenBank/DDBJ databases">
        <title>Complete genome sequence of Methylobacterium aquaticum strain 22A.</title>
        <authorList>
            <person name="Tani A."/>
            <person name="Ogura Y."/>
            <person name="Hayashi T."/>
        </authorList>
    </citation>
    <scope>NUCLEOTIDE SEQUENCE [LARGE SCALE GENOMIC DNA]</scope>
    <source>
        <strain evidence="10">MA-22A</strain>
    </source>
</reference>
<dbReference type="GO" id="GO:0004673">
    <property type="term" value="F:protein histidine kinase activity"/>
    <property type="evidence" value="ECO:0007669"/>
    <property type="project" value="UniProtKB-EC"/>
</dbReference>
<evidence type="ECO:0000313" key="10">
    <source>
        <dbReference type="Proteomes" id="UP000061432"/>
    </source>
</evidence>
<dbReference type="EC" id="2.7.13.3" evidence="2"/>
<evidence type="ECO:0000256" key="1">
    <source>
        <dbReference type="ARBA" id="ARBA00000085"/>
    </source>
</evidence>
<dbReference type="InterPro" id="IPR036890">
    <property type="entry name" value="HATPase_C_sf"/>
</dbReference>
<dbReference type="STRING" id="270351.Maq22A_c23210"/>
<keyword evidence="6 9" id="KW-0418">Kinase</keyword>
<evidence type="ECO:0000256" key="5">
    <source>
        <dbReference type="ARBA" id="ARBA00022741"/>
    </source>
</evidence>
<keyword evidence="5" id="KW-0547">Nucleotide-binding</keyword>
<dbReference type="KEGG" id="maqu:Maq22A_c23210"/>
<comment type="catalytic activity">
    <reaction evidence="1">
        <text>ATP + protein L-histidine = ADP + protein N-phospho-L-histidine.</text>
        <dbReference type="EC" id="2.7.13.3"/>
    </reaction>
</comment>
<evidence type="ECO:0000256" key="2">
    <source>
        <dbReference type="ARBA" id="ARBA00012438"/>
    </source>
</evidence>
<dbReference type="PANTHER" id="PTHR41523">
    <property type="entry name" value="TWO-COMPONENT SYSTEM SENSOR PROTEIN"/>
    <property type="match status" value="1"/>
</dbReference>
<keyword evidence="3" id="KW-0597">Phosphoprotein</keyword>